<dbReference type="Pfam" id="PF00392">
    <property type="entry name" value="GntR"/>
    <property type="match status" value="1"/>
</dbReference>
<dbReference type="PANTHER" id="PTHR43537">
    <property type="entry name" value="TRANSCRIPTIONAL REGULATOR, GNTR FAMILY"/>
    <property type="match status" value="1"/>
</dbReference>
<dbReference type="InterPro" id="IPR000524">
    <property type="entry name" value="Tscrpt_reg_HTH_GntR"/>
</dbReference>
<evidence type="ECO:0000256" key="1">
    <source>
        <dbReference type="ARBA" id="ARBA00023015"/>
    </source>
</evidence>
<dbReference type="InterPro" id="IPR008920">
    <property type="entry name" value="TF_FadR/GntR_C"/>
</dbReference>
<dbReference type="SMART" id="SM00895">
    <property type="entry name" value="FCD"/>
    <property type="match status" value="1"/>
</dbReference>
<organism evidence="5">
    <name type="scientific">bioreactor metagenome</name>
    <dbReference type="NCBI Taxonomy" id="1076179"/>
    <lineage>
        <taxon>unclassified sequences</taxon>
        <taxon>metagenomes</taxon>
        <taxon>ecological metagenomes</taxon>
    </lineage>
</organism>
<dbReference type="PROSITE" id="PS50949">
    <property type="entry name" value="HTH_GNTR"/>
    <property type="match status" value="1"/>
</dbReference>
<dbReference type="CDD" id="cd07377">
    <property type="entry name" value="WHTH_GntR"/>
    <property type="match status" value="1"/>
</dbReference>
<evidence type="ECO:0000256" key="3">
    <source>
        <dbReference type="ARBA" id="ARBA00023163"/>
    </source>
</evidence>
<keyword evidence="2" id="KW-0238">DNA-binding</keyword>
<keyword evidence="1" id="KW-0805">Transcription regulation</keyword>
<dbReference type="PRINTS" id="PR00035">
    <property type="entry name" value="HTHGNTR"/>
</dbReference>
<dbReference type="Gene3D" id="1.20.120.530">
    <property type="entry name" value="GntR ligand-binding domain-like"/>
    <property type="match status" value="1"/>
</dbReference>
<gene>
    <name evidence="5" type="primary">nanR_10</name>
    <name evidence="5" type="ORF">SDC9_67295</name>
</gene>
<feature type="domain" description="HTH gntR-type" evidence="4">
    <location>
        <begin position="13"/>
        <end position="81"/>
    </location>
</feature>
<dbReference type="AlphaFoldDB" id="A0A644XY90"/>
<dbReference type="InterPro" id="IPR036390">
    <property type="entry name" value="WH_DNA-bd_sf"/>
</dbReference>
<proteinExistence type="predicted"/>
<evidence type="ECO:0000313" key="5">
    <source>
        <dbReference type="EMBL" id="MPM20857.1"/>
    </source>
</evidence>
<dbReference type="Pfam" id="PF07729">
    <property type="entry name" value="FCD"/>
    <property type="match status" value="1"/>
</dbReference>
<keyword evidence="3" id="KW-0804">Transcription</keyword>
<comment type="caution">
    <text evidence="5">The sequence shown here is derived from an EMBL/GenBank/DDBJ whole genome shotgun (WGS) entry which is preliminary data.</text>
</comment>
<sequence>MSTMQPIQPIAKDLLHEKVSDAIISYIYRNGLKIGDKLPGERQLAQELMVGRNSVRLGLCQLEEAGIIDRMVGKGAFVKREVNADSIQLKLMRVNYQDLLEIKISVERLAIQRAVERASDQQIAHLKDIAQRLCDMADEGRFSVQLDREFHIALLECGGSSTLTQLVLSLIDSLNSFTKILGNVAGIWVKTIPFHMDIVKALEQRQVSYAVAAHEYIYRYDLEVLNDLAEKEIQ</sequence>
<dbReference type="PANTHER" id="PTHR43537:SF5">
    <property type="entry name" value="UXU OPERON TRANSCRIPTIONAL REGULATOR"/>
    <property type="match status" value="1"/>
</dbReference>
<reference evidence="5" key="1">
    <citation type="submission" date="2019-08" db="EMBL/GenBank/DDBJ databases">
        <authorList>
            <person name="Kucharzyk K."/>
            <person name="Murdoch R.W."/>
            <person name="Higgins S."/>
            <person name="Loffler F."/>
        </authorList>
    </citation>
    <scope>NUCLEOTIDE SEQUENCE</scope>
</reference>
<evidence type="ECO:0000256" key="2">
    <source>
        <dbReference type="ARBA" id="ARBA00023125"/>
    </source>
</evidence>
<dbReference type="SUPFAM" id="SSF46785">
    <property type="entry name" value="Winged helix' DNA-binding domain"/>
    <property type="match status" value="1"/>
</dbReference>
<evidence type="ECO:0000259" key="4">
    <source>
        <dbReference type="PROSITE" id="PS50949"/>
    </source>
</evidence>
<dbReference type="SMART" id="SM00345">
    <property type="entry name" value="HTH_GNTR"/>
    <property type="match status" value="1"/>
</dbReference>
<dbReference type="GO" id="GO:0003700">
    <property type="term" value="F:DNA-binding transcription factor activity"/>
    <property type="evidence" value="ECO:0007669"/>
    <property type="project" value="InterPro"/>
</dbReference>
<protein>
    <submittedName>
        <fullName evidence="5">Transcriptional regulator NanR</fullName>
    </submittedName>
</protein>
<dbReference type="InterPro" id="IPR011711">
    <property type="entry name" value="GntR_C"/>
</dbReference>
<dbReference type="EMBL" id="VSSQ01003471">
    <property type="protein sequence ID" value="MPM20857.1"/>
    <property type="molecule type" value="Genomic_DNA"/>
</dbReference>
<name>A0A644XY90_9ZZZZ</name>
<dbReference type="InterPro" id="IPR036388">
    <property type="entry name" value="WH-like_DNA-bd_sf"/>
</dbReference>
<accession>A0A644XY90</accession>
<dbReference type="GO" id="GO:0003677">
    <property type="term" value="F:DNA binding"/>
    <property type="evidence" value="ECO:0007669"/>
    <property type="project" value="UniProtKB-KW"/>
</dbReference>
<dbReference type="SUPFAM" id="SSF48008">
    <property type="entry name" value="GntR ligand-binding domain-like"/>
    <property type="match status" value="1"/>
</dbReference>
<dbReference type="Gene3D" id="1.10.10.10">
    <property type="entry name" value="Winged helix-like DNA-binding domain superfamily/Winged helix DNA-binding domain"/>
    <property type="match status" value="1"/>
</dbReference>